<dbReference type="AlphaFoldDB" id="A0A6J5ETH2"/>
<keyword evidence="1" id="KW-0028">Amino-acid biosynthesis</keyword>
<protein>
    <submittedName>
        <fullName evidence="6">Homoserine O-succinyltransferase</fullName>
        <ecNumber evidence="6">2.3.1.46</ecNumber>
    </submittedName>
</protein>
<dbReference type="Proteomes" id="UP000494329">
    <property type="component" value="Unassembled WGS sequence"/>
</dbReference>
<gene>
    <name evidence="6" type="primary">metXS_2</name>
    <name evidence="6" type="ORF">LMG29739_05651</name>
</gene>
<evidence type="ECO:0000259" key="5">
    <source>
        <dbReference type="Pfam" id="PF00561"/>
    </source>
</evidence>
<evidence type="ECO:0000256" key="3">
    <source>
        <dbReference type="ARBA" id="ARBA00023315"/>
    </source>
</evidence>
<keyword evidence="3 6" id="KW-0012">Acyltransferase</keyword>
<proteinExistence type="predicted"/>
<dbReference type="RefSeq" id="WP_343056892.1">
    <property type="nucleotide sequence ID" value="NZ_CADIKF010000066.1"/>
</dbReference>
<reference evidence="6 7" key="1">
    <citation type="submission" date="2020-04" db="EMBL/GenBank/DDBJ databases">
        <authorList>
            <person name="De Canck E."/>
        </authorList>
    </citation>
    <scope>NUCLEOTIDE SEQUENCE [LARGE SCALE GENOMIC DNA]</scope>
    <source>
        <strain evidence="6 7">LMG 29739</strain>
    </source>
</reference>
<evidence type="ECO:0000313" key="7">
    <source>
        <dbReference type="Proteomes" id="UP000494329"/>
    </source>
</evidence>
<name>A0A6J5ETH2_9BURK</name>
<dbReference type="SUPFAM" id="SSF53474">
    <property type="entry name" value="alpha/beta-Hydrolases"/>
    <property type="match status" value="1"/>
</dbReference>
<accession>A0A6J5ETH2</accession>
<dbReference type="Gene3D" id="3.40.50.1820">
    <property type="entry name" value="alpha/beta hydrolase"/>
    <property type="match status" value="1"/>
</dbReference>
<feature type="active site" evidence="4">
    <location>
        <position position="317"/>
    </location>
</feature>
<sequence>MPKKLMEDYSIFNAGHVVLQSGLTFRDAKLAYKTYGSLNADKSNVILYMTSFSAHHYDVDWMIGPGAALDTDRYFVVVPNLFGNGLSSSPSNAVEPFNGARWPNFTIADNVAIQHRLLTQQLGVDELQLACGWSMGGIQAYHWAALYPHRVRRLAVTCGAAKTSEHNKVFLEGIRATLTADAAFQNGTFVSRPERGLRAMGRSYAAMAMSQTFYREELWRRAGFSSLEDYLVMSWEMNFLRRDANNLLAHMWTWQHADISANPLYHGDFHAALQAITAQALIMPSATDLYFQVEDNRLEVEQMRNARLLPIPSVWGHRAGLPSANVEDAAFISDAIRELLAQ</sequence>
<feature type="active site" evidence="4">
    <location>
        <position position="288"/>
    </location>
</feature>
<dbReference type="Pfam" id="PF00561">
    <property type="entry name" value="Abhydrolase_1"/>
    <property type="match status" value="1"/>
</dbReference>
<dbReference type="EC" id="2.3.1.46" evidence="6"/>
<dbReference type="GO" id="GO:0009086">
    <property type="term" value="P:methionine biosynthetic process"/>
    <property type="evidence" value="ECO:0007669"/>
    <property type="project" value="UniProtKB-KW"/>
</dbReference>
<dbReference type="PANTHER" id="PTHR32268">
    <property type="entry name" value="HOMOSERINE O-ACETYLTRANSFERASE"/>
    <property type="match status" value="1"/>
</dbReference>
<dbReference type="InterPro" id="IPR008220">
    <property type="entry name" value="HAT_MetX-like"/>
</dbReference>
<evidence type="ECO:0000256" key="2">
    <source>
        <dbReference type="ARBA" id="ARBA00023167"/>
    </source>
</evidence>
<dbReference type="PIRSF" id="PIRSF000443">
    <property type="entry name" value="Homoser_Ac_trans"/>
    <property type="match status" value="1"/>
</dbReference>
<evidence type="ECO:0000256" key="4">
    <source>
        <dbReference type="PIRSR" id="PIRSR000443-1"/>
    </source>
</evidence>
<dbReference type="EMBL" id="CADIKF010000066">
    <property type="protein sequence ID" value="CAB3769888.1"/>
    <property type="molecule type" value="Genomic_DNA"/>
</dbReference>
<dbReference type="InterPro" id="IPR029058">
    <property type="entry name" value="AB_hydrolase_fold"/>
</dbReference>
<keyword evidence="6" id="KW-0808">Transferase</keyword>
<dbReference type="GO" id="GO:0008899">
    <property type="term" value="F:homoserine O-succinyltransferase activity"/>
    <property type="evidence" value="ECO:0007669"/>
    <property type="project" value="UniProtKB-EC"/>
</dbReference>
<evidence type="ECO:0000256" key="1">
    <source>
        <dbReference type="ARBA" id="ARBA00022605"/>
    </source>
</evidence>
<keyword evidence="2" id="KW-0486">Methionine biosynthesis</keyword>
<dbReference type="InterPro" id="IPR000073">
    <property type="entry name" value="AB_hydrolase_1"/>
</dbReference>
<evidence type="ECO:0000313" key="6">
    <source>
        <dbReference type="EMBL" id="CAB3769888.1"/>
    </source>
</evidence>
<keyword evidence="7" id="KW-1185">Reference proteome</keyword>
<feature type="active site" description="Nucleophile" evidence="4">
    <location>
        <position position="134"/>
    </location>
</feature>
<feature type="domain" description="AB hydrolase-1" evidence="5">
    <location>
        <begin position="67"/>
        <end position="217"/>
    </location>
</feature>
<dbReference type="NCBIfam" id="NF005757">
    <property type="entry name" value="PRK07581.1"/>
    <property type="match status" value="1"/>
</dbReference>
<dbReference type="PANTHER" id="PTHR32268:SF15">
    <property type="entry name" value="HOMOSERINE ACETYLTRANSFERASE FAMILY PROTEIN (AFU_ORTHOLOGUE AFUA_1G15350)"/>
    <property type="match status" value="1"/>
</dbReference>
<organism evidence="6 7">
    <name type="scientific">Paraburkholderia solisilvae</name>
    <dbReference type="NCBI Taxonomy" id="624376"/>
    <lineage>
        <taxon>Bacteria</taxon>
        <taxon>Pseudomonadati</taxon>
        <taxon>Pseudomonadota</taxon>
        <taxon>Betaproteobacteria</taxon>
        <taxon>Burkholderiales</taxon>
        <taxon>Burkholderiaceae</taxon>
        <taxon>Paraburkholderia</taxon>
    </lineage>
</organism>